<proteinExistence type="predicted"/>
<dbReference type="AlphaFoldDB" id="J7LE52"/>
<evidence type="ECO:0000313" key="3">
    <source>
        <dbReference type="Proteomes" id="UP000003779"/>
    </source>
</evidence>
<dbReference type="Proteomes" id="UP000003779">
    <property type="component" value="Chromosome"/>
</dbReference>
<protein>
    <submittedName>
        <fullName evidence="2">Uncharacterized protein</fullName>
    </submittedName>
</protein>
<organism evidence="2 3">
    <name type="scientific">Nocardiopsis alba (strain ATCC BAA-2165 / BE74)</name>
    <dbReference type="NCBI Taxonomy" id="1205910"/>
    <lineage>
        <taxon>Bacteria</taxon>
        <taxon>Bacillati</taxon>
        <taxon>Actinomycetota</taxon>
        <taxon>Actinomycetes</taxon>
        <taxon>Streptosporangiales</taxon>
        <taxon>Nocardiopsidaceae</taxon>
        <taxon>Nocardiopsis</taxon>
    </lineage>
</organism>
<dbReference type="KEGG" id="nal:B005_2863"/>
<dbReference type="PATRIC" id="fig|1205910.3.peg.2706"/>
<reference evidence="3" key="2">
    <citation type="submission" date="2012-08" db="EMBL/GenBank/DDBJ databases">
        <title>Whole-genome sequence of Nocardiopsis alba strain ATCC BAA-2165 associated with honeybees.</title>
        <authorList>
            <person name="Qiao J."/>
            <person name="Chen L."/>
            <person name="Li Y."/>
            <person name="Wang J."/>
            <person name="Zhang W."/>
            <person name="Chen S."/>
        </authorList>
    </citation>
    <scope>NUCLEOTIDE SEQUENCE [LARGE SCALE GENOMIC DNA]</scope>
    <source>
        <strain evidence="3">ATCC BAA-2165 / BE74</strain>
    </source>
</reference>
<sequence>MYQPVVPALGHRISALTVHSVAPCPKGREECHGLRSARRTSPGPPSGRVS</sequence>
<dbReference type="HOGENOM" id="CLU_3120399_0_0_11"/>
<feature type="region of interest" description="Disordered" evidence="1">
    <location>
        <begin position="25"/>
        <end position="50"/>
    </location>
</feature>
<evidence type="ECO:0000256" key="1">
    <source>
        <dbReference type="SAM" id="MobiDB-lite"/>
    </source>
</evidence>
<evidence type="ECO:0000313" key="2">
    <source>
        <dbReference type="EMBL" id="AFR10981.1"/>
    </source>
</evidence>
<name>J7LE52_NOCAA</name>
<accession>J7LE52</accession>
<gene>
    <name evidence="2" type="ordered locus">B005_2863</name>
</gene>
<dbReference type="EMBL" id="CP003788">
    <property type="protein sequence ID" value="AFR10981.1"/>
    <property type="molecule type" value="Genomic_DNA"/>
</dbReference>
<reference evidence="2 3" key="1">
    <citation type="journal article" date="2012" name="J. Bacteriol.">
        <title>Whole-Genome Sequence of Nocardiopsis alba Strain ATCC BAA-2165, Associated with Honeybees.</title>
        <authorList>
            <person name="Qiao J."/>
            <person name="Chen L."/>
            <person name="Li Y."/>
            <person name="Wang J."/>
            <person name="Zhang W."/>
            <person name="Chen S."/>
        </authorList>
    </citation>
    <scope>NUCLEOTIDE SEQUENCE [LARGE SCALE GENOMIC DNA]</scope>
    <source>
        <strain evidence="3">ATCC BAA-2165 / BE74</strain>
    </source>
</reference>